<dbReference type="GO" id="GO:0005886">
    <property type="term" value="C:plasma membrane"/>
    <property type="evidence" value="ECO:0007669"/>
    <property type="project" value="TreeGrafter"/>
</dbReference>
<evidence type="ECO:0000256" key="9">
    <source>
        <dbReference type="ARBA" id="ARBA00023201"/>
    </source>
</evidence>
<dbReference type="Proteomes" id="UP000008909">
    <property type="component" value="Unassembled WGS sequence"/>
</dbReference>
<keyword evidence="9 11" id="KW-0739">Sodium transport</keyword>
<dbReference type="Gene3D" id="1.10.287.770">
    <property type="entry name" value="YojJ-like"/>
    <property type="match status" value="1"/>
</dbReference>
<dbReference type="GO" id="GO:0015280">
    <property type="term" value="F:ligand-gated sodium channel activity"/>
    <property type="evidence" value="ECO:0007669"/>
    <property type="project" value="TreeGrafter"/>
</dbReference>
<dbReference type="AlphaFoldDB" id="H2KV88"/>
<keyword evidence="3 11" id="KW-0894">Sodium channel</keyword>
<dbReference type="Pfam" id="PF00858">
    <property type="entry name" value="ASC"/>
    <property type="match status" value="1"/>
</dbReference>
<evidence type="ECO:0000256" key="3">
    <source>
        <dbReference type="ARBA" id="ARBA00022461"/>
    </source>
</evidence>
<evidence type="ECO:0000256" key="2">
    <source>
        <dbReference type="ARBA" id="ARBA00022448"/>
    </source>
</evidence>
<evidence type="ECO:0000256" key="7">
    <source>
        <dbReference type="ARBA" id="ARBA00023065"/>
    </source>
</evidence>
<name>H2KV88_CLOSI</name>
<evidence type="ECO:0000256" key="10">
    <source>
        <dbReference type="ARBA" id="ARBA00023303"/>
    </source>
</evidence>
<evidence type="ECO:0000256" key="8">
    <source>
        <dbReference type="ARBA" id="ARBA00023136"/>
    </source>
</evidence>
<accession>H2KV88</accession>
<gene>
    <name evidence="12" type="ORF">CLF_111557</name>
</gene>
<evidence type="ECO:0000256" key="4">
    <source>
        <dbReference type="ARBA" id="ARBA00022692"/>
    </source>
</evidence>
<comment type="subcellular location">
    <subcellularLocation>
        <location evidence="1">Membrane</location>
        <topology evidence="1">Multi-pass membrane protein</topology>
    </subcellularLocation>
</comment>
<protein>
    <submittedName>
        <fullName evidence="12">Degenerin unc-8</fullName>
    </submittedName>
</protein>
<organism evidence="12 13">
    <name type="scientific">Clonorchis sinensis</name>
    <name type="common">Chinese liver fluke</name>
    <dbReference type="NCBI Taxonomy" id="79923"/>
    <lineage>
        <taxon>Eukaryota</taxon>
        <taxon>Metazoa</taxon>
        <taxon>Spiralia</taxon>
        <taxon>Lophotrochozoa</taxon>
        <taxon>Platyhelminthes</taxon>
        <taxon>Trematoda</taxon>
        <taxon>Digenea</taxon>
        <taxon>Opisthorchiida</taxon>
        <taxon>Opisthorchiata</taxon>
        <taxon>Opisthorchiidae</taxon>
        <taxon>Clonorchis</taxon>
    </lineage>
</organism>
<keyword evidence="2 11" id="KW-0813">Transport</keyword>
<dbReference type="PANTHER" id="PTHR11690">
    <property type="entry name" value="AMILORIDE-SENSITIVE SODIUM CHANNEL-RELATED"/>
    <property type="match status" value="1"/>
</dbReference>
<evidence type="ECO:0000313" key="13">
    <source>
        <dbReference type="Proteomes" id="UP000008909"/>
    </source>
</evidence>
<sequence length="492" mass="56735">MLGCVDRYLRVGEEFTLIEQGMPEDERKRIEQGMPEDERKRVRKVALGLKFNIESHMIINTSYVSPTLDFIISRPGHMPHDEPIELLPGYMHYIGLNFQRFKREPSKRPCRNNVFEVEVFDANLATKYPVHGSATLCHRILSQNLYIKHCGCYSPFLPYPVIPSHPDFDDSPVLCFNMSRFKIEQLNQNAKCMFNLLQKYQDPVTYMNIPEAQECEYLGSVPPCEDIEHQLIQTRRTPLWELWSEKYNDARLSFLKAAFQLVFEVDIVQNRLGKSFHMNNDSEPALRYLRENFALVTIERKVEKGELIREDLEYPLAELLSDIGGLMGLWIGISVIGLFEVLELLGLMSVTVVEWLTAQMRSKPPIRQNRNAADGRYATNSHCAQWACREETVQKHLSTELDTIKLADTGDLNRSDLGMKQSHRILFDGVTDQQAHLECPNICDSQQHQKSPVKKEALQVTKPLMLPSQCHYFKSDENSEELDCKSIHAEAL</sequence>
<keyword evidence="8" id="KW-0472">Membrane</keyword>
<evidence type="ECO:0000256" key="5">
    <source>
        <dbReference type="ARBA" id="ARBA00022989"/>
    </source>
</evidence>
<evidence type="ECO:0000256" key="11">
    <source>
        <dbReference type="RuleBase" id="RU000679"/>
    </source>
</evidence>
<proteinExistence type="inferred from homology"/>
<keyword evidence="5" id="KW-1133">Transmembrane helix</keyword>
<dbReference type="EMBL" id="DF144387">
    <property type="protein sequence ID" value="GAA41547.2"/>
    <property type="molecule type" value="Genomic_DNA"/>
</dbReference>
<evidence type="ECO:0000256" key="6">
    <source>
        <dbReference type="ARBA" id="ARBA00023053"/>
    </source>
</evidence>
<evidence type="ECO:0000313" key="12">
    <source>
        <dbReference type="EMBL" id="GAA41547.2"/>
    </source>
</evidence>
<keyword evidence="4 11" id="KW-0812">Transmembrane</keyword>
<keyword evidence="13" id="KW-1185">Reference proteome</keyword>
<comment type="similarity">
    <text evidence="11">Belongs to the amiloride-sensitive sodium channel (TC 1.A.6) family.</text>
</comment>
<dbReference type="InterPro" id="IPR001873">
    <property type="entry name" value="ENaC"/>
</dbReference>
<keyword evidence="7 11" id="KW-0406">Ion transport</keyword>
<evidence type="ECO:0000256" key="1">
    <source>
        <dbReference type="ARBA" id="ARBA00004141"/>
    </source>
</evidence>
<keyword evidence="6" id="KW-0915">Sodium</keyword>
<reference evidence="12" key="1">
    <citation type="journal article" date="2011" name="Genome Biol.">
        <title>The draft genome of the carcinogenic human liver fluke Clonorchis sinensis.</title>
        <authorList>
            <person name="Wang X."/>
            <person name="Chen W."/>
            <person name="Huang Y."/>
            <person name="Sun J."/>
            <person name="Men J."/>
            <person name="Liu H."/>
            <person name="Luo F."/>
            <person name="Guo L."/>
            <person name="Lv X."/>
            <person name="Deng C."/>
            <person name="Zhou C."/>
            <person name="Fan Y."/>
            <person name="Li X."/>
            <person name="Huang L."/>
            <person name="Hu Y."/>
            <person name="Liang C."/>
            <person name="Hu X."/>
            <person name="Xu J."/>
            <person name="Yu X."/>
        </authorList>
    </citation>
    <scope>NUCLEOTIDE SEQUENCE [LARGE SCALE GENOMIC DNA]</scope>
    <source>
        <strain evidence="12">Henan</strain>
    </source>
</reference>
<dbReference type="PANTHER" id="PTHR11690:SF248">
    <property type="entry name" value="PICKPOCKET 17, ISOFORM A"/>
    <property type="match status" value="1"/>
</dbReference>
<keyword evidence="10 11" id="KW-0407">Ion channel</keyword>